<evidence type="ECO:0000256" key="8">
    <source>
        <dbReference type="ARBA" id="ARBA00023136"/>
    </source>
</evidence>
<dbReference type="GO" id="GO:0009252">
    <property type="term" value="P:peptidoglycan biosynthetic process"/>
    <property type="evidence" value="ECO:0007669"/>
    <property type="project" value="UniProtKB-KW"/>
</dbReference>
<evidence type="ECO:0000259" key="11">
    <source>
        <dbReference type="Pfam" id="PF00905"/>
    </source>
</evidence>
<dbReference type="PANTHER" id="PTHR30627">
    <property type="entry name" value="PEPTIDOGLYCAN D,D-TRANSPEPTIDASE"/>
    <property type="match status" value="1"/>
</dbReference>
<feature type="domain" description="Penicillin-binding protein transpeptidase" evidence="11">
    <location>
        <begin position="219"/>
        <end position="551"/>
    </location>
</feature>
<feature type="domain" description="Penicillin-binding protein dimerisation" evidence="12">
    <location>
        <begin position="106"/>
        <end position="184"/>
    </location>
</feature>
<dbReference type="Gene3D" id="3.90.1310.10">
    <property type="entry name" value="Penicillin-binding protein 2a (Domain 2)"/>
    <property type="match status" value="1"/>
</dbReference>
<dbReference type="SUPFAM" id="SSF56601">
    <property type="entry name" value="beta-lactamase/transpeptidase-like"/>
    <property type="match status" value="1"/>
</dbReference>
<dbReference type="InterPro" id="IPR005311">
    <property type="entry name" value="PBP_dimer"/>
</dbReference>
<evidence type="ECO:0000256" key="6">
    <source>
        <dbReference type="ARBA" id="ARBA00022984"/>
    </source>
</evidence>
<evidence type="ECO:0000256" key="3">
    <source>
        <dbReference type="ARBA" id="ARBA00022475"/>
    </source>
</evidence>
<keyword evidence="7 10" id="KW-1133">Transmembrane helix</keyword>
<evidence type="ECO:0008006" key="15">
    <source>
        <dbReference type="Google" id="ProtNLM"/>
    </source>
</evidence>
<sequence length="560" mass="61993">MRPLSQPQRDPTLYIWILRLILLLVFIVLLARITELQVIEGSYYRALAEENRIRKVSISAPRGKILARGGEMLVGNNEIDKRIIFDPNTGYTKSDNLSGAKPEELVKEWIRNYPLGKKFAHVSGYLGRANVDEVGRVDSKCSDKGIKSNDSLVGRGGLEEYYDCVLRGIDGEELIEVDSKGEKVRILGKRDPTSGNDIKTTIDYPLQEFIAEKLEGQKGTIIVSDSKDEILALYSSPTYDPNTFINPPSVDVIEKILNDQDLPLFNRAISGVYHPGSTFKPVVALAGLEEGVIDKDYIYEDTGRLVINTPYGTFSYSNWYFTQYGGVEGRINLERALARSTDTFFYNLGGLLGVDKIDLWANKFGMSQMTLIDLPGEISGLVPSPEWKEKVKGERWFLGNTYHMSIGQGDIAVTPLELNRAITAIANKGSLCVPHLLSAEVSGNFHFPVSIFQCKDLGTKEENIKLVKQGMEDACSPGGTGFPFFDFKEKNPRHVSVACKTGTAETGVNNKTHAWFTAFAPMDKPEIIATVLVEEGGEGSAVAGPIARDIFDYWFAADSK</sequence>
<evidence type="ECO:0000256" key="9">
    <source>
        <dbReference type="ARBA" id="ARBA00023316"/>
    </source>
</evidence>
<accession>A0A1F7YHV2</accession>
<keyword evidence="6" id="KW-0573">Peptidoglycan synthesis</keyword>
<dbReference type="GO" id="GO:0071555">
    <property type="term" value="P:cell wall organization"/>
    <property type="evidence" value="ECO:0007669"/>
    <property type="project" value="UniProtKB-KW"/>
</dbReference>
<proteinExistence type="predicted"/>
<evidence type="ECO:0000313" key="14">
    <source>
        <dbReference type="Proteomes" id="UP000179221"/>
    </source>
</evidence>
<dbReference type="PANTHER" id="PTHR30627:SF2">
    <property type="entry name" value="PEPTIDOGLYCAN D,D-TRANSPEPTIDASE MRDA"/>
    <property type="match status" value="1"/>
</dbReference>
<name>A0A1F7YHV2_9BACT</name>
<comment type="subcellular location">
    <subcellularLocation>
        <location evidence="2">Cell membrane</location>
    </subcellularLocation>
    <subcellularLocation>
        <location evidence="1">Membrane</location>
        <topology evidence="1">Single-pass membrane protein</topology>
    </subcellularLocation>
</comment>
<evidence type="ECO:0000256" key="10">
    <source>
        <dbReference type="SAM" id="Phobius"/>
    </source>
</evidence>
<keyword evidence="8 10" id="KW-0472">Membrane</keyword>
<dbReference type="Proteomes" id="UP000179221">
    <property type="component" value="Unassembled WGS sequence"/>
</dbReference>
<dbReference type="Gene3D" id="3.40.710.10">
    <property type="entry name" value="DD-peptidase/beta-lactamase superfamily"/>
    <property type="match status" value="1"/>
</dbReference>
<evidence type="ECO:0000259" key="12">
    <source>
        <dbReference type="Pfam" id="PF03717"/>
    </source>
</evidence>
<gene>
    <name evidence="13" type="ORF">A2628_05705</name>
</gene>
<feature type="transmembrane region" description="Helical" evidence="10">
    <location>
        <begin position="12"/>
        <end position="33"/>
    </location>
</feature>
<keyword evidence="5" id="KW-0133">Cell shape</keyword>
<keyword evidence="4 10" id="KW-0812">Transmembrane</keyword>
<dbReference type="GO" id="GO:0005886">
    <property type="term" value="C:plasma membrane"/>
    <property type="evidence" value="ECO:0007669"/>
    <property type="project" value="UniProtKB-SubCell"/>
</dbReference>
<dbReference type="GO" id="GO:0008360">
    <property type="term" value="P:regulation of cell shape"/>
    <property type="evidence" value="ECO:0007669"/>
    <property type="project" value="UniProtKB-KW"/>
</dbReference>
<dbReference type="InterPro" id="IPR001460">
    <property type="entry name" value="PCN-bd_Tpept"/>
</dbReference>
<dbReference type="InterPro" id="IPR050515">
    <property type="entry name" value="Beta-lactam/transpept"/>
</dbReference>
<evidence type="ECO:0000256" key="2">
    <source>
        <dbReference type="ARBA" id="ARBA00004236"/>
    </source>
</evidence>
<dbReference type="Pfam" id="PF03717">
    <property type="entry name" value="PBP_dimer"/>
    <property type="match status" value="1"/>
</dbReference>
<dbReference type="AlphaFoldDB" id="A0A1F7YHV2"/>
<dbReference type="EMBL" id="MGGL01000008">
    <property type="protein sequence ID" value="OGM26907.1"/>
    <property type="molecule type" value="Genomic_DNA"/>
</dbReference>
<dbReference type="InterPro" id="IPR012338">
    <property type="entry name" value="Beta-lactam/transpept-like"/>
</dbReference>
<keyword evidence="9" id="KW-0961">Cell wall biogenesis/degradation</keyword>
<dbReference type="InterPro" id="IPR036138">
    <property type="entry name" value="PBP_dimer_sf"/>
</dbReference>
<dbReference type="Pfam" id="PF00905">
    <property type="entry name" value="Transpeptidase"/>
    <property type="match status" value="1"/>
</dbReference>
<comment type="caution">
    <text evidence="13">The sequence shown here is derived from an EMBL/GenBank/DDBJ whole genome shotgun (WGS) entry which is preliminary data.</text>
</comment>
<reference evidence="13 14" key="1">
    <citation type="journal article" date="2016" name="Nat. Commun.">
        <title>Thousands of microbial genomes shed light on interconnected biogeochemical processes in an aquifer system.</title>
        <authorList>
            <person name="Anantharaman K."/>
            <person name="Brown C.T."/>
            <person name="Hug L.A."/>
            <person name="Sharon I."/>
            <person name="Castelle C.J."/>
            <person name="Probst A.J."/>
            <person name="Thomas B.C."/>
            <person name="Singh A."/>
            <person name="Wilkins M.J."/>
            <person name="Karaoz U."/>
            <person name="Brodie E.L."/>
            <person name="Williams K.H."/>
            <person name="Hubbard S.S."/>
            <person name="Banfield J.F."/>
        </authorList>
    </citation>
    <scope>NUCLEOTIDE SEQUENCE [LARGE SCALE GENOMIC DNA]</scope>
</reference>
<dbReference type="GO" id="GO:0071972">
    <property type="term" value="F:peptidoglycan L,D-transpeptidase activity"/>
    <property type="evidence" value="ECO:0007669"/>
    <property type="project" value="TreeGrafter"/>
</dbReference>
<evidence type="ECO:0000256" key="4">
    <source>
        <dbReference type="ARBA" id="ARBA00022692"/>
    </source>
</evidence>
<dbReference type="SUPFAM" id="SSF56519">
    <property type="entry name" value="Penicillin binding protein dimerisation domain"/>
    <property type="match status" value="1"/>
</dbReference>
<evidence type="ECO:0000256" key="7">
    <source>
        <dbReference type="ARBA" id="ARBA00022989"/>
    </source>
</evidence>
<evidence type="ECO:0000256" key="5">
    <source>
        <dbReference type="ARBA" id="ARBA00022960"/>
    </source>
</evidence>
<dbReference type="GO" id="GO:0008658">
    <property type="term" value="F:penicillin binding"/>
    <property type="evidence" value="ECO:0007669"/>
    <property type="project" value="InterPro"/>
</dbReference>
<evidence type="ECO:0000256" key="1">
    <source>
        <dbReference type="ARBA" id="ARBA00004167"/>
    </source>
</evidence>
<protein>
    <recommendedName>
        <fullName evidence="15">Penicillin-binding protein 2</fullName>
    </recommendedName>
</protein>
<keyword evidence="3" id="KW-1003">Cell membrane</keyword>
<organism evidence="13 14">
    <name type="scientific">Candidatus Woesebacteria bacterium RIFCSPHIGHO2_01_FULL_40_22</name>
    <dbReference type="NCBI Taxonomy" id="1802499"/>
    <lineage>
        <taxon>Bacteria</taxon>
        <taxon>Candidatus Woeseibacteriota</taxon>
    </lineage>
</organism>
<evidence type="ECO:0000313" key="13">
    <source>
        <dbReference type="EMBL" id="OGM26907.1"/>
    </source>
</evidence>